<name>A0A2P2L067_RHIMU</name>
<reference evidence="1" key="1">
    <citation type="submission" date="2018-02" db="EMBL/GenBank/DDBJ databases">
        <title>Rhizophora mucronata_Transcriptome.</title>
        <authorList>
            <person name="Meera S.P."/>
            <person name="Sreeshan A."/>
            <person name="Augustine A."/>
        </authorList>
    </citation>
    <scope>NUCLEOTIDE SEQUENCE</scope>
    <source>
        <tissue evidence="1">Leaf</tissue>
    </source>
</reference>
<dbReference type="AlphaFoldDB" id="A0A2P2L067"/>
<proteinExistence type="predicted"/>
<dbReference type="EMBL" id="GGEC01030880">
    <property type="protein sequence ID" value="MBX11364.1"/>
    <property type="molecule type" value="Transcribed_RNA"/>
</dbReference>
<sequence length="18" mass="2010">MTKITNSYNISPGKCKQP</sequence>
<accession>A0A2P2L067</accession>
<protein>
    <submittedName>
        <fullName evidence="1">Uncharacterized protein MANES_05G077000</fullName>
    </submittedName>
</protein>
<evidence type="ECO:0000313" key="1">
    <source>
        <dbReference type="EMBL" id="MBX11364.1"/>
    </source>
</evidence>
<organism evidence="1">
    <name type="scientific">Rhizophora mucronata</name>
    <name type="common">Asiatic mangrove</name>
    <dbReference type="NCBI Taxonomy" id="61149"/>
    <lineage>
        <taxon>Eukaryota</taxon>
        <taxon>Viridiplantae</taxon>
        <taxon>Streptophyta</taxon>
        <taxon>Embryophyta</taxon>
        <taxon>Tracheophyta</taxon>
        <taxon>Spermatophyta</taxon>
        <taxon>Magnoliopsida</taxon>
        <taxon>eudicotyledons</taxon>
        <taxon>Gunneridae</taxon>
        <taxon>Pentapetalae</taxon>
        <taxon>rosids</taxon>
        <taxon>fabids</taxon>
        <taxon>Malpighiales</taxon>
        <taxon>Rhizophoraceae</taxon>
        <taxon>Rhizophora</taxon>
    </lineage>
</organism>